<comment type="caution">
    <text evidence="1">The sequence shown here is derived from an EMBL/GenBank/DDBJ whole genome shotgun (WGS) entry which is preliminary data.</text>
</comment>
<dbReference type="Proteomes" id="UP001159363">
    <property type="component" value="Chromosome 5"/>
</dbReference>
<proteinExistence type="predicted"/>
<sequence length="1232" mass="136110">MSGVMPKKVCLFLSKFNNLISQQDNARPCPACVSLACLHDVTMLLWPVGSLDLSPFENDWDETGQHLWPEKLRIFLKRTSNVCMSPCPTISPAVSVLRVMQHRTKCMTKVLVHCNTCLVWYNNLMFSVCILPYPVPEPTWRAPAMATSSEVPQSRPQADSWLNLAGTSASFANILGTRNSLAAAGAHPHYSPLIIFSYLSLTPLVNPFYISTNALLPLPRRCCNKRLLNLCTNTCSTALQLSIASKDVLALGDNATVDFIIARRLRFRRDKTQPGWVFAVFIAASTPTACFEDGTKPDPTFVYTLQQRSLVRWMPLQTEFNHLFNPTIPRSRSVRKDKLAWRFLGGIDVDSWTDGGRLRFQYVTKERVGDKRSALRCPSNLVCSIQLNESHVTENARECYPVSSRSALPTPLVHPFKGTDLWLERCHTAWVQRPYPETLHFDNTLETSLRIAFHGECTATDHTDSARSTTDSIIMELLYSMEEDGLPYLEMSPLLPIILSSPAASPMSPLPSMMPPPMTAYSDDAPASADSFDAASLVGAASTSISDSFNVYAEITSSGPKSIKSRRDISMPGHLGVGCLLGLSEWRVAVGGCSGCAEVGRWRRGGRDENGDSERVFRRVRELSNQTCPPPECRCLSGVGSHPKSDLQAVEAKYAAYSKSSKIISPVVDLDFDPLYSLVVELSIFGNTVPVTCKEDFWKLHLLVGTLLDKITGVVFVWENGTCGLGCEFGILCAMVNVGEEEEKLSGGVSIPVSLHFLLGACLNVQGSSQCVGRNNILGSLDDSFGKPYPSSIPIRNTPVVIDLAIEGSKGENRLVLSLSQGNVHACVQQQYGGSEEIHHHAGRSYDVTMLTEYPQGHRPARFPRAEIRAATALGIEHGSPWWEVSSLITSPQRPLAVTESKEARGAPGSAERCLVATTGKEFSLAHSDTFHTPLRYSRRLLNLPEQRFPSRAEPRKYQCLTESEDNAPRYTMSTGRQLLPANTIPPAASQTLFATRLHSVVRIPEQSSFVHRPLPLRQDSFSIDMRLWSSTGMKGQEKEDISEKTHRSAASYSMIPTFENLEVTRPMIEHIKACIQLRYPKLYLKTKDTLIGADVMALSQQTMSQDKAFIKLNCYPKFTASPSPPTPWWFTGELSERFTLPTPLPLTGRVPDPYGAVLRPLPYHHPTPTLNNMGRTWRTETCLVTGERSEAAFSPGNTLGGEARKTNNSSVGFLLALSSRQQFTVPSPCGV</sequence>
<dbReference type="EMBL" id="JARBHB010000006">
    <property type="protein sequence ID" value="KAJ8882173.1"/>
    <property type="molecule type" value="Genomic_DNA"/>
</dbReference>
<keyword evidence="2" id="KW-1185">Reference proteome</keyword>
<reference evidence="1 2" key="1">
    <citation type="submission" date="2023-02" db="EMBL/GenBank/DDBJ databases">
        <title>LHISI_Scaffold_Assembly.</title>
        <authorList>
            <person name="Stuart O.P."/>
            <person name="Cleave R."/>
            <person name="Magrath M.J.L."/>
            <person name="Mikheyev A.S."/>
        </authorList>
    </citation>
    <scope>NUCLEOTIDE SEQUENCE [LARGE SCALE GENOMIC DNA]</scope>
    <source>
        <strain evidence="1">Daus_M_001</strain>
        <tissue evidence="1">Leg muscle</tissue>
    </source>
</reference>
<evidence type="ECO:0000313" key="2">
    <source>
        <dbReference type="Proteomes" id="UP001159363"/>
    </source>
</evidence>
<organism evidence="1 2">
    <name type="scientific">Dryococelus australis</name>
    <dbReference type="NCBI Taxonomy" id="614101"/>
    <lineage>
        <taxon>Eukaryota</taxon>
        <taxon>Metazoa</taxon>
        <taxon>Ecdysozoa</taxon>
        <taxon>Arthropoda</taxon>
        <taxon>Hexapoda</taxon>
        <taxon>Insecta</taxon>
        <taxon>Pterygota</taxon>
        <taxon>Neoptera</taxon>
        <taxon>Polyneoptera</taxon>
        <taxon>Phasmatodea</taxon>
        <taxon>Verophasmatodea</taxon>
        <taxon>Anareolatae</taxon>
        <taxon>Phasmatidae</taxon>
        <taxon>Eurycanthinae</taxon>
        <taxon>Dryococelus</taxon>
    </lineage>
</organism>
<protein>
    <submittedName>
        <fullName evidence="1">Uncharacterized protein</fullName>
    </submittedName>
</protein>
<name>A0ABQ9HDN1_9NEOP</name>
<accession>A0ABQ9HDN1</accession>
<evidence type="ECO:0000313" key="1">
    <source>
        <dbReference type="EMBL" id="KAJ8882173.1"/>
    </source>
</evidence>
<gene>
    <name evidence="1" type="ORF">PR048_018661</name>
</gene>